<keyword evidence="2" id="KW-1185">Reference proteome</keyword>
<sequence length="223" mass="26133">MNEYLSDQEKTRELALRLKAIKAELKPLYNGKILRAKQVPNRLKEEIVEIYDQYGGRSILMKLFNISYSHIKSWRKQWKDNPNCFKEADNDPSSQSLHFTNSVLEGFKKTTEKSIERFSKSSFKIKEDNEPLTLSNVKELLSPEIQEKCEEIKEMMSRAKRLYNKMLDNEIREEIVKLVIKAGYAKPIALLLGISEKTILGWRDLFVKELDENNQKVEDIEES</sequence>
<dbReference type="AlphaFoldDB" id="A0AAU9INQ3"/>
<reference evidence="1" key="1">
    <citation type="submission" date="2021-09" db="EMBL/GenBank/DDBJ databases">
        <authorList>
            <consortium name="AG Swart"/>
            <person name="Singh M."/>
            <person name="Singh A."/>
            <person name="Seah K."/>
            <person name="Emmerich C."/>
        </authorList>
    </citation>
    <scope>NUCLEOTIDE SEQUENCE</scope>
    <source>
        <strain evidence="1">ATCC30299</strain>
    </source>
</reference>
<name>A0AAU9INQ3_9CILI</name>
<evidence type="ECO:0000313" key="2">
    <source>
        <dbReference type="Proteomes" id="UP001162131"/>
    </source>
</evidence>
<comment type="caution">
    <text evidence="1">The sequence shown here is derived from an EMBL/GenBank/DDBJ whole genome shotgun (WGS) entry which is preliminary data.</text>
</comment>
<dbReference type="Proteomes" id="UP001162131">
    <property type="component" value="Unassembled WGS sequence"/>
</dbReference>
<protein>
    <recommendedName>
        <fullName evidence="3">Transposase</fullName>
    </recommendedName>
</protein>
<organism evidence="1 2">
    <name type="scientific">Blepharisma stoltei</name>
    <dbReference type="NCBI Taxonomy" id="1481888"/>
    <lineage>
        <taxon>Eukaryota</taxon>
        <taxon>Sar</taxon>
        <taxon>Alveolata</taxon>
        <taxon>Ciliophora</taxon>
        <taxon>Postciliodesmatophora</taxon>
        <taxon>Heterotrichea</taxon>
        <taxon>Heterotrichida</taxon>
        <taxon>Blepharismidae</taxon>
        <taxon>Blepharisma</taxon>
    </lineage>
</organism>
<proteinExistence type="predicted"/>
<accession>A0AAU9INQ3</accession>
<gene>
    <name evidence="1" type="ORF">BSTOLATCC_MIC93</name>
</gene>
<dbReference type="EMBL" id="CAJZBQ010000001">
    <property type="protein sequence ID" value="CAG9309878.1"/>
    <property type="molecule type" value="Genomic_DNA"/>
</dbReference>
<evidence type="ECO:0000313" key="1">
    <source>
        <dbReference type="EMBL" id="CAG9309878.1"/>
    </source>
</evidence>
<evidence type="ECO:0008006" key="3">
    <source>
        <dbReference type="Google" id="ProtNLM"/>
    </source>
</evidence>